<dbReference type="EMBL" id="JRKL02006848">
    <property type="protein sequence ID" value="KAF3948429.1"/>
    <property type="molecule type" value="Genomic_DNA"/>
</dbReference>
<dbReference type="GO" id="GO:0008270">
    <property type="term" value="F:zinc ion binding"/>
    <property type="evidence" value="ECO:0007669"/>
    <property type="project" value="InterPro"/>
</dbReference>
<feature type="compositionally biased region" description="Basic and acidic residues" evidence="1">
    <location>
        <begin position="31"/>
        <end position="48"/>
    </location>
</feature>
<dbReference type="GO" id="GO:0003676">
    <property type="term" value="F:nucleic acid binding"/>
    <property type="evidence" value="ECO:0007669"/>
    <property type="project" value="InterPro"/>
</dbReference>
<name>A0A8J4QKA0_9ROSI</name>
<dbReference type="AlphaFoldDB" id="A0A8J4QKA0"/>
<organism evidence="2 3">
    <name type="scientific">Castanea mollissima</name>
    <name type="common">Chinese chestnut</name>
    <dbReference type="NCBI Taxonomy" id="60419"/>
    <lineage>
        <taxon>Eukaryota</taxon>
        <taxon>Viridiplantae</taxon>
        <taxon>Streptophyta</taxon>
        <taxon>Embryophyta</taxon>
        <taxon>Tracheophyta</taxon>
        <taxon>Spermatophyta</taxon>
        <taxon>Magnoliopsida</taxon>
        <taxon>eudicotyledons</taxon>
        <taxon>Gunneridae</taxon>
        <taxon>Pentapetalae</taxon>
        <taxon>rosids</taxon>
        <taxon>fabids</taxon>
        <taxon>Fagales</taxon>
        <taxon>Fagaceae</taxon>
        <taxon>Castanea</taxon>
    </lineage>
</organism>
<evidence type="ECO:0000256" key="1">
    <source>
        <dbReference type="SAM" id="MobiDB-lite"/>
    </source>
</evidence>
<feature type="compositionally biased region" description="Polar residues" evidence="1">
    <location>
        <begin position="1"/>
        <end position="21"/>
    </location>
</feature>
<proteinExistence type="predicted"/>
<dbReference type="OrthoDB" id="1744514at2759"/>
<evidence type="ECO:0000313" key="3">
    <source>
        <dbReference type="Proteomes" id="UP000737018"/>
    </source>
</evidence>
<accession>A0A8J4QKA0</accession>
<dbReference type="InterPro" id="IPR036875">
    <property type="entry name" value="Znf_CCHC_sf"/>
</dbReference>
<sequence>MNRSSTSEEQALKASTSTHFSNSRGRGRGRGKGDRGNRDGSRHFKADDGQFQGKGRGRDQHFDKSKVECFRCHKFGHCRSECYTRLPTDKEKEPQSNFAEKKEVETLPFIYVSFILYQPQL</sequence>
<comment type="caution">
    <text evidence="2">The sequence shown here is derived from an EMBL/GenBank/DDBJ whole genome shotgun (WGS) entry which is preliminary data.</text>
</comment>
<evidence type="ECO:0008006" key="4">
    <source>
        <dbReference type="Google" id="ProtNLM"/>
    </source>
</evidence>
<feature type="region of interest" description="Disordered" evidence="1">
    <location>
        <begin position="1"/>
        <end position="61"/>
    </location>
</feature>
<dbReference type="SUPFAM" id="SSF57756">
    <property type="entry name" value="Retrovirus zinc finger-like domains"/>
    <property type="match status" value="1"/>
</dbReference>
<protein>
    <recommendedName>
        <fullName evidence="4">CCHC-type domain-containing protein</fullName>
    </recommendedName>
</protein>
<evidence type="ECO:0000313" key="2">
    <source>
        <dbReference type="EMBL" id="KAF3948429.1"/>
    </source>
</evidence>
<reference evidence="2" key="1">
    <citation type="submission" date="2020-03" db="EMBL/GenBank/DDBJ databases">
        <title>Castanea mollissima Vanexum genome sequencing.</title>
        <authorList>
            <person name="Staton M."/>
        </authorList>
    </citation>
    <scope>NUCLEOTIDE SEQUENCE</scope>
    <source>
        <tissue evidence="2">Leaf</tissue>
    </source>
</reference>
<keyword evidence="3" id="KW-1185">Reference proteome</keyword>
<dbReference type="Proteomes" id="UP000737018">
    <property type="component" value="Unassembled WGS sequence"/>
</dbReference>
<gene>
    <name evidence="2" type="ORF">CMV_025574</name>
</gene>